<dbReference type="Gene3D" id="1.10.10.10">
    <property type="entry name" value="Winged helix-like DNA-binding domain superfamily/Winged helix DNA-binding domain"/>
    <property type="match status" value="1"/>
</dbReference>
<dbReference type="SUPFAM" id="SSF46785">
    <property type="entry name" value="Winged helix' DNA-binding domain"/>
    <property type="match status" value="1"/>
</dbReference>
<dbReference type="GO" id="GO:0003677">
    <property type="term" value="F:DNA binding"/>
    <property type="evidence" value="ECO:0007669"/>
    <property type="project" value="UniProtKB-KW"/>
</dbReference>
<dbReference type="PANTHER" id="PTHR43537:SF20">
    <property type="entry name" value="HTH-TYPE TRANSCRIPTIONAL REPRESSOR GLAR"/>
    <property type="match status" value="1"/>
</dbReference>
<reference evidence="6" key="1">
    <citation type="submission" date="2018-03" db="EMBL/GenBank/DDBJ databases">
        <title>Genomic analysis of the strain SH-1 isolated from shrimp intestine.</title>
        <authorList>
            <person name="Kim Y.-S."/>
            <person name="Kim S.-E."/>
            <person name="Kim K.-H."/>
        </authorList>
    </citation>
    <scope>NUCLEOTIDE SEQUENCE [LARGE SCALE GENOMIC DNA]</scope>
    <source>
        <strain evidence="6">SH-1</strain>
    </source>
</reference>
<dbReference type="KEGG" id="thas:C6Y53_10980"/>
<keyword evidence="2" id="KW-0238">DNA-binding</keyword>
<evidence type="ECO:0000259" key="4">
    <source>
        <dbReference type="PROSITE" id="PS50949"/>
    </source>
</evidence>
<dbReference type="InterPro" id="IPR036390">
    <property type="entry name" value="WH_DNA-bd_sf"/>
</dbReference>
<dbReference type="Pfam" id="PF07729">
    <property type="entry name" value="FCD"/>
    <property type="match status" value="1"/>
</dbReference>
<protein>
    <submittedName>
        <fullName evidence="5">FCD domain-containing protein</fullName>
    </submittedName>
</protein>
<dbReference type="InterPro" id="IPR036388">
    <property type="entry name" value="WH-like_DNA-bd_sf"/>
</dbReference>
<dbReference type="SUPFAM" id="SSF48008">
    <property type="entry name" value="GntR ligand-binding domain-like"/>
    <property type="match status" value="1"/>
</dbReference>
<accession>A0A2S0MQL3</accession>
<organism evidence="5 6">
    <name type="scientific">Pukyongiella litopenaei</name>
    <dbReference type="NCBI Taxonomy" id="2605946"/>
    <lineage>
        <taxon>Bacteria</taxon>
        <taxon>Pseudomonadati</taxon>
        <taxon>Pseudomonadota</taxon>
        <taxon>Alphaproteobacteria</taxon>
        <taxon>Rhodobacterales</taxon>
        <taxon>Paracoccaceae</taxon>
        <taxon>Pukyongiella</taxon>
    </lineage>
</organism>
<dbReference type="PANTHER" id="PTHR43537">
    <property type="entry name" value="TRANSCRIPTIONAL REGULATOR, GNTR FAMILY"/>
    <property type="match status" value="1"/>
</dbReference>
<keyword evidence="6" id="KW-1185">Reference proteome</keyword>
<dbReference type="GO" id="GO:0003700">
    <property type="term" value="F:DNA-binding transcription factor activity"/>
    <property type="evidence" value="ECO:0007669"/>
    <property type="project" value="InterPro"/>
</dbReference>
<name>A0A2S0MQL3_9RHOB</name>
<feature type="domain" description="HTH gntR-type" evidence="4">
    <location>
        <begin position="11"/>
        <end position="78"/>
    </location>
</feature>
<dbReference type="Gene3D" id="1.20.120.530">
    <property type="entry name" value="GntR ligand-binding domain-like"/>
    <property type="match status" value="1"/>
</dbReference>
<dbReference type="PROSITE" id="PS50949">
    <property type="entry name" value="HTH_GNTR"/>
    <property type="match status" value="1"/>
</dbReference>
<sequence>MNQFDSEEPEKTLSERAYRAIREDIVSGALVPSQKLKIDMLRQRYGLNAGPLREALSRLAGDNLVEVLGQRGFAVAPIYPRDAEEIGDLRKMLEAEALGRSIPRGDSAWEERLIAAYHRLSRQEVKRDQGIEELAVWEQRNFEFHEATVAACDSLWLLRVRQQLFRQHERYRRFSRIMSVTTRAIHDEHEALFEACIARDVGCAQEVIASHIQRTTDAVTSALETNGQRQS</sequence>
<dbReference type="InterPro" id="IPR011711">
    <property type="entry name" value="GntR_C"/>
</dbReference>
<proteinExistence type="predicted"/>
<evidence type="ECO:0000313" key="5">
    <source>
        <dbReference type="EMBL" id="AVO38179.1"/>
    </source>
</evidence>
<gene>
    <name evidence="5" type="ORF">C6Y53_10980</name>
</gene>
<dbReference type="Proteomes" id="UP000237655">
    <property type="component" value="Chromosome"/>
</dbReference>
<dbReference type="InterPro" id="IPR008920">
    <property type="entry name" value="TF_FadR/GntR_C"/>
</dbReference>
<dbReference type="EMBL" id="CP027665">
    <property type="protein sequence ID" value="AVO38179.1"/>
    <property type="molecule type" value="Genomic_DNA"/>
</dbReference>
<dbReference type="RefSeq" id="WP_106472494.1">
    <property type="nucleotide sequence ID" value="NZ_CP027665.1"/>
</dbReference>
<keyword evidence="1" id="KW-0805">Transcription regulation</keyword>
<evidence type="ECO:0000313" key="6">
    <source>
        <dbReference type="Proteomes" id="UP000237655"/>
    </source>
</evidence>
<evidence type="ECO:0000256" key="1">
    <source>
        <dbReference type="ARBA" id="ARBA00023015"/>
    </source>
</evidence>
<dbReference type="Pfam" id="PF00392">
    <property type="entry name" value="GntR"/>
    <property type="match status" value="1"/>
</dbReference>
<evidence type="ECO:0000256" key="2">
    <source>
        <dbReference type="ARBA" id="ARBA00023125"/>
    </source>
</evidence>
<dbReference type="SMART" id="SM00345">
    <property type="entry name" value="HTH_GNTR"/>
    <property type="match status" value="1"/>
</dbReference>
<dbReference type="SMART" id="SM00895">
    <property type="entry name" value="FCD"/>
    <property type="match status" value="1"/>
</dbReference>
<evidence type="ECO:0000256" key="3">
    <source>
        <dbReference type="ARBA" id="ARBA00023163"/>
    </source>
</evidence>
<dbReference type="AlphaFoldDB" id="A0A2S0MQL3"/>
<keyword evidence="3" id="KW-0804">Transcription</keyword>
<dbReference type="InterPro" id="IPR000524">
    <property type="entry name" value="Tscrpt_reg_HTH_GntR"/>
</dbReference>